<evidence type="ECO:0008006" key="3">
    <source>
        <dbReference type="Google" id="ProtNLM"/>
    </source>
</evidence>
<dbReference type="AlphaFoldDB" id="A0A3D3R1K5"/>
<proteinExistence type="predicted"/>
<accession>A0A3D3R1K5</accession>
<sequence length="392" mass="44648">MTLPEHFEELARISDHVAEYSARSFTGYLELLVRSDDQKKAQPLLNRLRKQYPELAARITPFLAQYQTAEELARAQSVYQNSKVLVYQNSKALYEEPQTAKNVLSKYANGADITKLIFYLNSKALIEELQTAINVLSNHAEPTDIAKLTYKKGLGHGVNQRLVKVIAEKGGDESAYPFVEGYYLEFVQGRKADFHSTCISAFIEIGDQRAIPYLREIVKNSDQNKGAGYAFNSAAHAIGQIIFDKRIKRKIDNHKLEKLDENIHTIFRDPTYITEKERIKALDVLLKDPAESIERMFQRGDLHSIIDAPNSQAYIMDRQVFSILNRFGDLPTRLILEKSDGCSLEKRYQIAEILAVLLPESRPLIEAAALDKTADYDRRATAQLALKMYKDR</sequence>
<name>A0A3D3R1K5_9PLAN</name>
<evidence type="ECO:0000313" key="2">
    <source>
        <dbReference type="Proteomes" id="UP000263642"/>
    </source>
</evidence>
<gene>
    <name evidence="1" type="ORF">DIT97_05210</name>
</gene>
<dbReference type="EMBL" id="DQAY01000033">
    <property type="protein sequence ID" value="HCO22476.1"/>
    <property type="molecule type" value="Genomic_DNA"/>
</dbReference>
<comment type="caution">
    <text evidence="1">The sequence shown here is derived from an EMBL/GenBank/DDBJ whole genome shotgun (WGS) entry which is preliminary data.</text>
</comment>
<reference evidence="1 2" key="1">
    <citation type="journal article" date="2018" name="Nat. Biotechnol.">
        <title>A standardized bacterial taxonomy based on genome phylogeny substantially revises the tree of life.</title>
        <authorList>
            <person name="Parks D.H."/>
            <person name="Chuvochina M."/>
            <person name="Waite D.W."/>
            <person name="Rinke C."/>
            <person name="Skarshewski A."/>
            <person name="Chaumeil P.A."/>
            <person name="Hugenholtz P."/>
        </authorList>
    </citation>
    <scope>NUCLEOTIDE SEQUENCE [LARGE SCALE GENOMIC DNA]</scope>
    <source>
        <strain evidence="1">UBA9375</strain>
    </source>
</reference>
<dbReference type="Proteomes" id="UP000263642">
    <property type="component" value="Unassembled WGS sequence"/>
</dbReference>
<organism evidence="1 2">
    <name type="scientific">Gimesia maris</name>
    <dbReference type="NCBI Taxonomy" id="122"/>
    <lineage>
        <taxon>Bacteria</taxon>
        <taxon>Pseudomonadati</taxon>
        <taxon>Planctomycetota</taxon>
        <taxon>Planctomycetia</taxon>
        <taxon>Planctomycetales</taxon>
        <taxon>Planctomycetaceae</taxon>
        <taxon>Gimesia</taxon>
    </lineage>
</organism>
<evidence type="ECO:0000313" key="1">
    <source>
        <dbReference type="EMBL" id="HCO22476.1"/>
    </source>
</evidence>
<protein>
    <recommendedName>
        <fullName evidence="3">HEAT repeat protein</fullName>
    </recommendedName>
</protein>